<comment type="caution">
    <text evidence="2">The sequence shown here is derived from an EMBL/GenBank/DDBJ whole genome shotgun (WGS) entry which is preliminary data.</text>
</comment>
<reference evidence="3" key="1">
    <citation type="submission" date="2024-07" db="EMBL/GenBank/DDBJ databases">
        <title>Two chromosome-level genome assemblies of Korean endemic species Abeliophyllum distichum and Forsythia ovata (Oleaceae).</title>
        <authorList>
            <person name="Jang H."/>
        </authorList>
    </citation>
    <scope>NUCLEOTIDE SEQUENCE [LARGE SCALE GENOMIC DNA]</scope>
</reference>
<keyword evidence="3" id="KW-1185">Reference proteome</keyword>
<dbReference type="AlphaFoldDB" id="A0ABD1X2F4"/>
<organism evidence="2 3">
    <name type="scientific">Forsythia ovata</name>
    <dbReference type="NCBI Taxonomy" id="205694"/>
    <lineage>
        <taxon>Eukaryota</taxon>
        <taxon>Viridiplantae</taxon>
        <taxon>Streptophyta</taxon>
        <taxon>Embryophyta</taxon>
        <taxon>Tracheophyta</taxon>
        <taxon>Spermatophyta</taxon>
        <taxon>Magnoliopsida</taxon>
        <taxon>eudicotyledons</taxon>
        <taxon>Gunneridae</taxon>
        <taxon>Pentapetalae</taxon>
        <taxon>asterids</taxon>
        <taxon>lamiids</taxon>
        <taxon>Lamiales</taxon>
        <taxon>Oleaceae</taxon>
        <taxon>Forsythieae</taxon>
        <taxon>Forsythia</taxon>
    </lineage>
</organism>
<accession>A0ABD1X2F4</accession>
<gene>
    <name evidence="2" type="ORF">Fot_08712</name>
</gene>
<evidence type="ECO:0000313" key="3">
    <source>
        <dbReference type="Proteomes" id="UP001604277"/>
    </source>
</evidence>
<dbReference type="Proteomes" id="UP001604277">
    <property type="component" value="Unassembled WGS sequence"/>
</dbReference>
<evidence type="ECO:0000313" key="2">
    <source>
        <dbReference type="EMBL" id="KAL2555093.1"/>
    </source>
</evidence>
<feature type="region of interest" description="Disordered" evidence="1">
    <location>
        <begin position="46"/>
        <end position="74"/>
    </location>
</feature>
<evidence type="ECO:0000256" key="1">
    <source>
        <dbReference type="SAM" id="MobiDB-lite"/>
    </source>
</evidence>
<sequence length="130" mass="14895">MKRKGQVVMTCSECGLQGHNKRYHSRLGAPELVRCSAGPVGNELESQLASTKKGKLVPNRDNEGRSIQPQETNPVYHFMPTPGLHLQGKGKDHQHLHYMSSEDTIKENQLWTIFEWRKLTLALWLRSFKD</sequence>
<dbReference type="EMBL" id="JBFOLJ010000002">
    <property type="protein sequence ID" value="KAL2555093.1"/>
    <property type="molecule type" value="Genomic_DNA"/>
</dbReference>
<proteinExistence type="predicted"/>
<protein>
    <submittedName>
        <fullName evidence="2">Uncharacterized protein</fullName>
    </submittedName>
</protein>
<name>A0ABD1X2F4_9LAMI</name>